<dbReference type="OrthoDB" id="9766690at2"/>
<dbReference type="EMBL" id="VKGK01000031">
    <property type="protein sequence ID" value="TRY12579.1"/>
    <property type="molecule type" value="Genomic_DNA"/>
</dbReference>
<evidence type="ECO:0000256" key="1">
    <source>
        <dbReference type="ARBA" id="ARBA00004141"/>
    </source>
</evidence>
<keyword evidence="2" id="KW-0813">Transport</keyword>
<evidence type="ECO:0000256" key="4">
    <source>
        <dbReference type="ARBA" id="ARBA00022989"/>
    </source>
</evidence>
<keyword evidence="4 6" id="KW-1133">Transmembrane helix</keyword>
<evidence type="ECO:0000256" key="6">
    <source>
        <dbReference type="SAM" id="Phobius"/>
    </source>
</evidence>
<dbReference type="Gene3D" id="1.10.3860.10">
    <property type="entry name" value="Sodium:dicarboxylate symporter"/>
    <property type="match status" value="1"/>
</dbReference>
<feature type="transmembrane region" description="Helical" evidence="6">
    <location>
        <begin position="298"/>
        <end position="318"/>
    </location>
</feature>
<dbReference type="PANTHER" id="PTHR42865">
    <property type="entry name" value="PROTON/GLUTAMATE-ASPARTATE SYMPORTER"/>
    <property type="match status" value="1"/>
</dbReference>
<feature type="transmembrane region" description="Helical" evidence="6">
    <location>
        <begin position="178"/>
        <end position="198"/>
    </location>
</feature>
<dbReference type="SUPFAM" id="SSF118215">
    <property type="entry name" value="Proton glutamate symport protein"/>
    <property type="match status" value="1"/>
</dbReference>
<keyword evidence="8" id="KW-1185">Reference proteome</keyword>
<sequence length="406" mass="42442">MQAKKLMGNIGLQVIIAMIIGGVVGLLMGEGAAIFAPLGTLFIHLIKMLVIPLVAVSIIAGAASLGNSPSAGKIGIGTFGFFIATSALAVTLALVMGNIFKPGAGVDFSSHGAAFPQVTAEQGALPGAMDTLIGMIPTNVFESLTSGNILQILVFCIFLGIALTKVKGDGAKPIIQGLNTIVEAFIWMINKVMIIAPIGVFGLMAESVGTFGFQALEVVIKLFIVFVASILIYAFIFFPLVVKFLSNVPVLKFISAMKKPQAMAMSTASSMATLPITMETCEQELNVSKATSAFVLPLGATINMTGNAIYYGLVAMFFAQMFQVDLTMTAYAAIIFTSTLGAIGQAGVPGPSFLVVAVLLAAGIPIDGLPLLFALDRIFDMIRTSLNITGDAVCAVVMDKFNPEHK</sequence>
<proteinExistence type="predicted"/>
<reference evidence="8" key="1">
    <citation type="submission" date="2019-07" db="EMBL/GenBank/DDBJ databases">
        <title>Shewanella sp. YLB-08 draft genomic sequence.</title>
        <authorList>
            <person name="Yu L."/>
        </authorList>
    </citation>
    <scope>NUCLEOTIDE SEQUENCE [LARGE SCALE GENOMIC DNA]</scope>
    <source>
        <strain evidence="8">JCM 20706</strain>
    </source>
</reference>
<evidence type="ECO:0000313" key="7">
    <source>
        <dbReference type="EMBL" id="TRY12579.1"/>
    </source>
</evidence>
<evidence type="ECO:0000313" key="8">
    <source>
        <dbReference type="Proteomes" id="UP000318126"/>
    </source>
</evidence>
<evidence type="ECO:0000256" key="3">
    <source>
        <dbReference type="ARBA" id="ARBA00022692"/>
    </source>
</evidence>
<organism evidence="7 8">
    <name type="scientific">Shewanella hanedai</name>
    <name type="common">Alteromonas hanedai</name>
    <dbReference type="NCBI Taxonomy" id="25"/>
    <lineage>
        <taxon>Bacteria</taxon>
        <taxon>Pseudomonadati</taxon>
        <taxon>Pseudomonadota</taxon>
        <taxon>Gammaproteobacteria</taxon>
        <taxon>Alteromonadales</taxon>
        <taxon>Shewanellaceae</taxon>
        <taxon>Shewanella</taxon>
    </lineage>
</organism>
<name>A0A553JJD7_SHEHA</name>
<dbReference type="PRINTS" id="PR00173">
    <property type="entry name" value="EDTRNSPORT"/>
</dbReference>
<dbReference type="InterPro" id="IPR001991">
    <property type="entry name" value="Na-dicarboxylate_symporter"/>
</dbReference>
<feature type="transmembrane region" description="Helical" evidence="6">
    <location>
        <begin position="149"/>
        <end position="166"/>
    </location>
</feature>
<feature type="transmembrane region" description="Helical" evidence="6">
    <location>
        <begin position="354"/>
        <end position="375"/>
    </location>
</feature>
<dbReference type="AlphaFoldDB" id="A0A553JJD7"/>
<evidence type="ECO:0000256" key="2">
    <source>
        <dbReference type="ARBA" id="ARBA00022448"/>
    </source>
</evidence>
<evidence type="ECO:0000256" key="5">
    <source>
        <dbReference type="ARBA" id="ARBA00023136"/>
    </source>
</evidence>
<keyword evidence="5 6" id="KW-0472">Membrane</keyword>
<comment type="subcellular location">
    <subcellularLocation>
        <location evidence="1">Membrane</location>
        <topology evidence="1">Multi-pass membrane protein</topology>
    </subcellularLocation>
</comment>
<feature type="transmembrane region" description="Helical" evidence="6">
    <location>
        <begin position="41"/>
        <end position="62"/>
    </location>
</feature>
<dbReference type="GO" id="GO:0005886">
    <property type="term" value="C:plasma membrane"/>
    <property type="evidence" value="ECO:0007669"/>
    <property type="project" value="TreeGrafter"/>
</dbReference>
<accession>A0A553JJD7</accession>
<dbReference type="GO" id="GO:0015293">
    <property type="term" value="F:symporter activity"/>
    <property type="evidence" value="ECO:0007669"/>
    <property type="project" value="InterPro"/>
</dbReference>
<keyword evidence="3 6" id="KW-0812">Transmembrane</keyword>
<dbReference type="GO" id="GO:0006835">
    <property type="term" value="P:dicarboxylic acid transport"/>
    <property type="evidence" value="ECO:0007669"/>
    <property type="project" value="TreeGrafter"/>
</dbReference>
<feature type="transmembrane region" description="Helical" evidence="6">
    <location>
        <begin position="330"/>
        <end position="348"/>
    </location>
</feature>
<dbReference type="Proteomes" id="UP000318126">
    <property type="component" value="Unassembled WGS sequence"/>
</dbReference>
<protein>
    <submittedName>
        <fullName evidence="7">Dicarboxylate/amino acid:cation symporter</fullName>
    </submittedName>
</protein>
<dbReference type="InterPro" id="IPR036458">
    <property type="entry name" value="Na:dicarbo_symporter_sf"/>
</dbReference>
<feature type="transmembrane region" description="Helical" evidence="6">
    <location>
        <begin position="74"/>
        <end position="100"/>
    </location>
</feature>
<comment type="caution">
    <text evidence="7">The sequence shown here is derived from an EMBL/GenBank/DDBJ whole genome shotgun (WGS) entry which is preliminary data.</text>
</comment>
<dbReference type="PANTHER" id="PTHR42865:SF2">
    <property type="entry name" value="PROTON:GLUTAMATE SYMPORTER DAACS FAMILY"/>
    <property type="match status" value="1"/>
</dbReference>
<dbReference type="Pfam" id="PF00375">
    <property type="entry name" value="SDF"/>
    <property type="match status" value="1"/>
</dbReference>
<gene>
    <name evidence="7" type="ORF">FN961_20115</name>
</gene>
<feature type="transmembrane region" description="Helical" evidence="6">
    <location>
        <begin position="12"/>
        <end position="35"/>
    </location>
</feature>
<feature type="transmembrane region" description="Helical" evidence="6">
    <location>
        <begin position="218"/>
        <end position="242"/>
    </location>
</feature>